<evidence type="ECO:0000313" key="2">
    <source>
        <dbReference type="Proteomes" id="UP001429357"/>
    </source>
</evidence>
<dbReference type="Proteomes" id="UP001429357">
    <property type="component" value="Unassembled WGS sequence"/>
</dbReference>
<reference evidence="2" key="1">
    <citation type="submission" date="2016-06" db="EMBL/GenBank/DDBJ databases">
        <title>Four novel species of enterococci isolated from chicken manure.</title>
        <authorList>
            <person name="Van Tyne D."/>
        </authorList>
    </citation>
    <scope>NUCLEOTIDE SEQUENCE [LARGE SCALE GENOMIC DNA]</scope>
    <source>
        <strain evidence="2">JM9A</strain>
    </source>
</reference>
<protein>
    <recommendedName>
        <fullName evidence="3">Bacterial transcriptional activator domain-containing protein</fullName>
    </recommendedName>
</protein>
<reference evidence="1 2" key="2">
    <citation type="submission" date="2024-02" db="EMBL/GenBank/DDBJ databases">
        <title>The Genome Sequence of Enterococcus diestrammenae JM9A.</title>
        <authorList>
            <person name="Earl A."/>
            <person name="Manson A."/>
            <person name="Gilmore M."/>
            <person name="Sanders J."/>
            <person name="Shea T."/>
            <person name="Howe W."/>
            <person name="Livny J."/>
            <person name="Cuomo C."/>
            <person name="Neafsey D."/>
            <person name="Birren B."/>
        </authorList>
    </citation>
    <scope>NUCLEOTIDE SEQUENCE [LARGE SCALE GENOMIC DNA]</scope>
    <source>
        <strain evidence="1 2">JM9A</strain>
    </source>
</reference>
<accession>A0ABV0F2B1</accession>
<sequence>MAARNKQELPVIFIRDSQGNTVEKITVKEWMRRKAIQQNDNFFIKLYREALNYYAMDDFEKAEDLLLYLCESTHYSHYEYVERLANIYRLEKRPDKERCILLLSHRQLRNDPICLHIDRRLEKLDYDFLPSNGLFNQAFGN</sequence>
<comment type="caution">
    <text evidence="1">The sequence shown here is derived from an EMBL/GenBank/DDBJ whole genome shotgun (WGS) entry which is preliminary data.</text>
</comment>
<proteinExistence type="predicted"/>
<name>A0ABV0F2B1_9ENTE</name>
<gene>
    <name evidence="1" type="ORF">BAU18_001781</name>
</gene>
<evidence type="ECO:0000313" key="1">
    <source>
        <dbReference type="EMBL" id="MEO1782188.1"/>
    </source>
</evidence>
<keyword evidence="2" id="KW-1185">Reference proteome</keyword>
<organism evidence="1 2">
    <name type="scientific">Enterococcus diestrammenae</name>
    <dbReference type="NCBI Taxonomy" id="1155073"/>
    <lineage>
        <taxon>Bacteria</taxon>
        <taxon>Bacillati</taxon>
        <taxon>Bacillota</taxon>
        <taxon>Bacilli</taxon>
        <taxon>Lactobacillales</taxon>
        <taxon>Enterococcaceae</taxon>
        <taxon>Enterococcus</taxon>
    </lineage>
</organism>
<evidence type="ECO:0008006" key="3">
    <source>
        <dbReference type="Google" id="ProtNLM"/>
    </source>
</evidence>
<dbReference type="RefSeq" id="WP_161868708.1">
    <property type="nucleotide sequence ID" value="NZ_JBMRGR010000011.1"/>
</dbReference>
<dbReference type="EMBL" id="MAEI02000001">
    <property type="protein sequence ID" value="MEO1782188.1"/>
    <property type="molecule type" value="Genomic_DNA"/>
</dbReference>